<feature type="compositionally biased region" description="Low complexity" evidence="1">
    <location>
        <begin position="214"/>
        <end position="228"/>
    </location>
</feature>
<comment type="caution">
    <text evidence="3">The sequence shown here is derived from an EMBL/GenBank/DDBJ whole genome shotgun (WGS) entry which is preliminary data.</text>
</comment>
<sequence length="237" mass="25467">MAQPHDSGNETVLRKYPNRRIYDPTRNCHVTLNDLADRVKQGERIRIVDHQTGEDITHVIMGQVLYETLKTRPDYLPLDLVLLMIRAQDNVVRDFLWHWLPQSFHAYLENQRRMMAGLGWMNPGFAMPLPSFGNPFAGLFQMGGPGYGPASTGPATPPPAPGPAAPPPPFPGSAPMGGGPAPSSPAGTPAAGDTEALKRELERLKTELEALKQAGSPAAGAPTAPAGGARRKGRRAA</sequence>
<accession>A0A367ZIZ1</accession>
<dbReference type="Pfam" id="PF07879">
    <property type="entry name" value="PHB_acc_N"/>
    <property type="match status" value="1"/>
</dbReference>
<feature type="compositionally biased region" description="Low complexity" evidence="1">
    <location>
        <begin position="184"/>
        <end position="194"/>
    </location>
</feature>
<name>A0A367ZIZ1_9BACT</name>
<evidence type="ECO:0000313" key="4">
    <source>
        <dbReference type="Proteomes" id="UP000252355"/>
    </source>
</evidence>
<gene>
    <name evidence="3" type="ORF">OZSIB_1752</name>
</gene>
<feature type="compositionally biased region" description="Pro residues" evidence="1">
    <location>
        <begin position="155"/>
        <end position="172"/>
    </location>
</feature>
<evidence type="ECO:0000313" key="3">
    <source>
        <dbReference type="EMBL" id="RCK78103.1"/>
    </source>
</evidence>
<protein>
    <recommendedName>
        <fullName evidence="2">PHA accumulation regulator DNA-binding N-terminal domain-containing protein</fullName>
    </recommendedName>
</protein>
<dbReference type="AlphaFoldDB" id="A0A367ZIZ1"/>
<proteinExistence type="predicted"/>
<dbReference type="Proteomes" id="UP000252355">
    <property type="component" value="Unassembled WGS sequence"/>
</dbReference>
<reference evidence="3 4" key="1">
    <citation type="submission" date="2018-05" db="EMBL/GenBank/DDBJ databases">
        <title>A metagenomic window into the 2 km-deep terrestrial subsurface aquifer revealed taxonomically and functionally diverse microbial community comprising novel uncultured bacterial lineages.</title>
        <authorList>
            <person name="Kadnikov V.V."/>
            <person name="Mardanov A.V."/>
            <person name="Beletsky A.V."/>
            <person name="Banks D."/>
            <person name="Pimenov N.V."/>
            <person name="Frank Y.A."/>
            <person name="Karnachuk O.V."/>
            <person name="Ravin N.V."/>
        </authorList>
    </citation>
    <scope>NUCLEOTIDE SEQUENCE [LARGE SCALE GENOMIC DNA]</scope>
    <source>
        <strain evidence="3">BY5</strain>
    </source>
</reference>
<evidence type="ECO:0000256" key="1">
    <source>
        <dbReference type="SAM" id="MobiDB-lite"/>
    </source>
</evidence>
<feature type="region of interest" description="Disordered" evidence="1">
    <location>
        <begin position="147"/>
        <end position="237"/>
    </location>
</feature>
<dbReference type="InterPro" id="IPR012909">
    <property type="entry name" value="PHA_DNA-bd_N"/>
</dbReference>
<dbReference type="EMBL" id="QOQW01000027">
    <property type="protein sequence ID" value="RCK78103.1"/>
    <property type="molecule type" value="Genomic_DNA"/>
</dbReference>
<feature type="compositionally biased region" description="Basic and acidic residues" evidence="1">
    <location>
        <begin position="195"/>
        <end position="210"/>
    </location>
</feature>
<organism evidence="3 4">
    <name type="scientific">Candidatus Ozemobacter sibiricus</name>
    <dbReference type="NCBI Taxonomy" id="2268124"/>
    <lineage>
        <taxon>Bacteria</taxon>
        <taxon>Candidatus Ozemobacteria</taxon>
        <taxon>Candidatus Ozemobacterales</taxon>
        <taxon>Candidatus Ozemobacteraceae</taxon>
        <taxon>Candidatus Ozemobacter</taxon>
    </lineage>
</organism>
<feature type="domain" description="PHA accumulation regulator DNA-binding N-terminal" evidence="2">
    <location>
        <begin position="13"/>
        <end position="69"/>
    </location>
</feature>
<evidence type="ECO:0000259" key="2">
    <source>
        <dbReference type="Pfam" id="PF07879"/>
    </source>
</evidence>